<evidence type="ECO:0000313" key="1">
    <source>
        <dbReference type="EMBL" id="CAG9932409.1"/>
    </source>
</evidence>
<evidence type="ECO:0000313" key="2">
    <source>
        <dbReference type="Proteomes" id="UP000839052"/>
    </source>
</evidence>
<evidence type="ECO:0008006" key="3">
    <source>
        <dbReference type="Google" id="ProtNLM"/>
    </source>
</evidence>
<dbReference type="EMBL" id="OU912926">
    <property type="protein sequence ID" value="CAG9932409.1"/>
    <property type="molecule type" value="Genomic_DNA"/>
</dbReference>
<gene>
    <name evidence="1" type="ORF">NTG6680_1156</name>
</gene>
<accession>A0ABM8YY80</accession>
<protein>
    <recommendedName>
        <fullName evidence="3">Replication initiation factor</fullName>
    </recommendedName>
</protein>
<organism evidence="1 2">
    <name type="scientific">Candidatus Nitrotoga arctica</name>
    <dbReference type="NCBI Taxonomy" id="453162"/>
    <lineage>
        <taxon>Bacteria</taxon>
        <taxon>Pseudomonadati</taxon>
        <taxon>Pseudomonadota</taxon>
        <taxon>Betaproteobacteria</taxon>
        <taxon>Nitrosomonadales</taxon>
        <taxon>Gallionellaceae</taxon>
        <taxon>Candidatus Nitrotoga</taxon>
    </lineage>
</organism>
<sequence>MPAETENYMLKSWRHNSENLAKSKVVKAADEVSTAAGVAERGGNFDGLQGTSPSNTVPYNSNNEYFKLLRFGVDSLYLSYQGEIFPQVLERLTKLKQLAQHPEIDQQALAQYTIAGHIFEVKDKGSSVFPYVLEDGAFRISISKASKRTPMAYVKLSSQYLSSVTPKEAELHLRSILEKLGKLTDSAHVSRLDLCADFVSNEDMESWDRKAWVTRGKNIAAYAVAEKFTGWTVGLGGIMACRLYNKLLEIFSSGRGDLIPLWQAAGWKYDESTWRIEFQFRREVLAQHGLVNLDNVLANLNGLWRYASTEWLRLTIPNLDDQTRSRWPVHPLWGHLSSIDWETDGGPLTRSFNATRLPEDKRIFSLGASSIASYMAKHGITDYGDGLDRFQCDLYGYLQTRGEFLGLSAESFLIEKVRLRAKEFNTIQNCLDAEWTQLERNKSAVEYGRASKGGNDAI</sequence>
<name>A0ABM8YY80_9PROT</name>
<keyword evidence="2" id="KW-1185">Reference proteome</keyword>
<dbReference type="Proteomes" id="UP000839052">
    <property type="component" value="Chromosome"/>
</dbReference>
<reference evidence="1 2" key="1">
    <citation type="submission" date="2021-10" db="EMBL/GenBank/DDBJ databases">
        <authorList>
            <person name="Koch H."/>
        </authorList>
    </citation>
    <scope>NUCLEOTIDE SEQUENCE [LARGE SCALE GENOMIC DNA]</scope>
    <source>
        <strain evidence="1">6680</strain>
    </source>
</reference>
<proteinExistence type="predicted"/>